<comment type="caution">
    <text evidence="1">The sequence shown here is derived from an EMBL/GenBank/DDBJ whole genome shotgun (WGS) entry which is preliminary data.</text>
</comment>
<name>A0A7C0YD74_9BACT</name>
<sequence length="77" mass="8587">MELNRQQAEKLLENIALIRAGRKPGFKVSGETLSQWEKLAQKYSQGGNYDYGSSGELWTGHGGRRGRDLCGHISGHR</sequence>
<dbReference type="AlphaFoldDB" id="A0A7C0YD74"/>
<dbReference type="EMBL" id="DQWS01000125">
    <property type="protein sequence ID" value="HDD53079.1"/>
    <property type="molecule type" value="Genomic_DNA"/>
</dbReference>
<dbReference type="Proteomes" id="UP000885690">
    <property type="component" value="Unassembled WGS sequence"/>
</dbReference>
<evidence type="ECO:0000313" key="1">
    <source>
        <dbReference type="EMBL" id="HDD53079.1"/>
    </source>
</evidence>
<reference evidence="1" key="1">
    <citation type="journal article" date="2020" name="mSystems">
        <title>Genome- and Community-Level Interaction Insights into Carbon Utilization and Element Cycling Functions of Hydrothermarchaeota in Hydrothermal Sediment.</title>
        <authorList>
            <person name="Zhou Z."/>
            <person name="Liu Y."/>
            <person name="Xu W."/>
            <person name="Pan J."/>
            <person name="Luo Z.H."/>
            <person name="Li M."/>
        </authorList>
    </citation>
    <scope>NUCLEOTIDE SEQUENCE [LARGE SCALE GENOMIC DNA]</scope>
    <source>
        <strain evidence="1">HyVt-115</strain>
    </source>
</reference>
<organism evidence="1">
    <name type="scientific">Thermosulfidibacter takaii</name>
    <dbReference type="NCBI Taxonomy" id="412593"/>
    <lineage>
        <taxon>Bacteria</taxon>
        <taxon>Pseudomonadati</taxon>
        <taxon>Thermosulfidibacterota</taxon>
        <taxon>Thermosulfidibacteria</taxon>
        <taxon>Thermosulfidibacterales</taxon>
        <taxon>Thermosulfidibacteraceae</taxon>
    </lineage>
</organism>
<gene>
    <name evidence="1" type="ORF">ENF32_03300</name>
</gene>
<protein>
    <submittedName>
        <fullName evidence="1">Uncharacterized protein</fullName>
    </submittedName>
</protein>
<proteinExistence type="predicted"/>
<accession>A0A7C0YD74</accession>